<sequence length="196" mass="23168">MDIANSPKPSRIKKTYRSIVQKYNSTISTLTPYTLYRWIFTISLIIIYLVRTFSLKGWYIVTYALGIYLLNIFLAFLSPKFDPALEMDDEDEDEDEDDEGLVLPVHEDDEFKPFIRKLPEFKFWHSATRATILALICTLFKFLDIPVFWPILVIYFIGLFGITMKRQIKHMIKYKYVPMDIGKKHYTIPKAVNNYI</sequence>
<protein>
    <recommendedName>
        <fullName evidence="6">Protein RER1</fullName>
    </recommendedName>
</protein>
<dbReference type="PANTHER" id="PTHR10743:SF0">
    <property type="entry name" value="PROTEIN RER1"/>
    <property type="match status" value="1"/>
</dbReference>
<dbReference type="GO" id="GO:0005783">
    <property type="term" value="C:endoplasmic reticulum"/>
    <property type="evidence" value="ECO:0007669"/>
    <property type="project" value="GOC"/>
</dbReference>
<keyword evidence="4 7" id="KW-1133">Transmembrane helix</keyword>
<feature type="transmembrane region" description="Helical" evidence="7">
    <location>
        <begin position="33"/>
        <end position="50"/>
    </location>
</feature>
<accession>A0A1Y2CQY3</accession>
<evidence type="ECO:0000256" key="1">
    <source>
        <dbReference type="ARBA" id="ARBA00004141"/>
    </source>
</evidence>
<dbReference type="InterPro" id="IPR004932">
    <property type="entry name" value="Rer1"/>
</dbReference>
<feature type="transmembrane region" description="Helical" evidence="7">
    <location>
        <begin position="147"/>
        <end position="164"/>
    </location>
</feature>
<dbReference type="Pfam" id="PF03248">
    <property type="entry name" value="Rer1"/>
    <property type="match status" value="1"/>
</dbReference>
<dbReference type="GO" id="GO:0006621">
    <property type="term" value="P:protein retention in ER lumen"/>
    <property type="evidence" value="ECO:0007669"/>
    <property type="project" value="TreeGrafter"/>
</dbReference>
<dbReference type="EMBL" id="MCOG01000101">
    <property type="protein sequence ID" value="ORY48765.1"/>
    <property type="molecule type" value="Genomic_DNA"/>
</dbReference>
<name>A0A1Y2CQY3_9FUNG</name>
<feature type="transmembrane region" description="Helical" evidence="7">
    <location>
        <begin position="57"/>
        <end position="77"/>
    </location>
</feature>
<reference evidence="8 9" key="1">
    <citation type="submission" date="2016-08" db="EMBL/GenBank/DDBJ databases">
        <title>A Parts List for Fungal Cellulosomes Revealed by Comparative Genomics.</title>
        <authorList>
            <consortium name="DOE Joint Genome Institute"/>
            <person name="Haitjema C.H."/>
            <person name="Gilmore S.P."/>
            <person name="Henske J.K."/>
            <person name="Solomon K.V."/>
            <person name="De Groot R."/>
            <person name="Kuo A."/>
            <person name="Mondo S.J."/>
            <person name="Salamov A.A."/>
            <person name="Labutti K."/>
            <person name="Zhao Z."/>
            <person name="Chiniquy J."/>
            <person name="Barry K."/>
            <person name="Brewer H.M."/>
            <person name="Purvine S.O."/>
            <person name="Wright A.T."/>
            <person name="Boxma B."/>
            <person name="Van Alen T."/>
            <person name="Hackstein J.H."/>
            <person name="Baker S.E."/>
            <person name="Grigoriev I.V."/>
            <person name="O'Malley M.A."/>
        </authorList>
    </citation>
    <scope>NUCLEOTIDE SEQUENCE [LARGE SCALE GENOMIC DNA]</scope>
    <source>
        <strain evidence="8 9">G1</strain>
    </source>
</reference>
<evidence type="ECO:0000256" key="4">
    <source>
        <dbReference type="ARBA" id="ARBA00022989"/>
    </source>
</evidence>
<keyword evidence="5 6" id="KW-0472">Membrane</keyword>
<comment type="caution">
    <text evidence="8">The sequence shown here is derived from an EMBL/GenBank/DDBJ whole genome shotgun (WGS) entry which is preliminary data.</text>
</comment>
<gene>
    <name evidence="8" type="ORF">LY90DRAFT_384081</name>
</gene>
<dbReference type="PIRSF" id="PIRSF016013">
    <property type="entry name" value="AtER_Rer1p"/>
    <property type="match status" value="1"/>
</dbReference>
<comment type="subcellular location">
    <subcellularLocation>
        <location evidence="1">Membrane</location>
        <topology evidence="1">Multi-pass membrane protein</topology>
    </subcellularLocation>
</comment>
<evidence type="ECO:0000256" key="5">
    <source>
        <dbReference type="ARBA" id="ARBA00023136"/>
    </source>
</evidence>
<dbReference type="PANTHER" id="PTHR10743">
    <property type="entry name" value="PROTEIN RER1"/>
    <property type="match status" value="1"/>
</dbReference>
<evidence type="ECO:0000256" key="6">
    <source>
        <dbReference type="PIRNR" id="PIRNR016013"/>
    </source>
</evidence>
<dbReference type="AlphaFoldDB" id="A0A1Y2CQY3"/>
<dbReference type="Proteomes" id="UP000193920">
    <property type="component" value="Unassembled WGS sequence"/>
</dbReference>
<evidence type="ECO:0000256" key="7">
    <source>
        <dbReference type="SAM" id="Phobius"/>
    </source>
</evidence>
<dbReference type="GO" id="GO:0000139">
    <property type="term" value="C:Golgi membrane"/>
    <property type="evidence" value="ECO:0007669"/>
    <property type="project" value="TreeGrafter"/>
</dbReference>
<evidence type="ECO:0000256" key="2">
    <source>
        <dbReference type="ARBA" id="ARBA00006070"/>
    </source>
</evidence>
<organism evidence="8 9">
    <name type="scientific">Neocallimastix californiae</name>
    <dbReference type="NCBI Taxonomy" id="1754190"/>
    <lineage>
        <taxon>Eukaryota</taxon>
        <taxon>Fungi</taxon>
        <taxon>Fungi incertae sedis</taxon>
        <taxon>Chytridiomycota</taxon>
        <taxon>Chytridiomycota incertae sedis</taxon>
        <taxon>Neocallimastigomycetes</taxon>
        <taxon>Neocallimastigales</taxon>
        <taxon>Neocallimastigaceae</taxon>
        <taxon>Neocallimastix</taxon>
    </lineage>
</organism>
<evidence type="ECO:0000313" key="8">
    <source>
        <dbReference type="EMBL" id="ORY48765.1"/>
    </source>
</evidence>
<proteinExistence type="inferred from homology"/>
<evidence type="ECO:0000313" key="9">
    <source>
        <dbReference type="Proteomes" id="UP000193920"/>
    </source>
</evidence>
<comment type="function">
    <text evidence="6">Involved in the retrieval of endoplasmic reticulum membrane proteins from the early Golgi compartment.</text>
</comment>
<evidence type="ECO:0000256" key="3">
    <source>
        <dbReference type="ARBA" id="ARBA00022692"/>
    </source>
</evidence>
<comment type="similarity">
    <text evidence="2 6">Belongs to the RER1 family.</text>
</comment>
<dbReference type="STRING" id="1754190.A0A1Y2CQY3"/>
<keyword evidence="3 7" id="KW-0812">Transmembrane</keyword>
<dbReference type="OrthoDB" id="448250at2759"/>
<dbReference type="GO" id="GO:0006890">
    <property type="term" value="P:retrograde vesicle-mediated transport, Golgi to endoplasmic reticulum"/>
    <property type="evidence" value="ECO:0007669"/>
    <property type="project" value="TreeGrafter"/>
</dbReference>
<keyword evidence="9" id="KW-1185">Reference proteome</keyword>